<dbReference type="PANTHER" id="PTHR34145">
    <property type="entry name" value="OS02G0105600 PROTEIN"/>
    <property type="match status" value="1"/>
</dbReference>
<dbReference type="InterPro" id="IPR032675">
    <property type="entry name" value="LRR_dom_sf"/>
</dbReference>
<dbReference type="AlphaFoldDB" id="A0A5J5AJE0"/>
<dbReference type="SMART" id="SM00579">
    <property type="entry name" value="FBD"/>
    <property type="match status" value="1"/>
</dbReference>
<dbReference type="SUPFAM" id="SSF81383">
    <property type="entry name" value="F-box domain"/>
    <property type="match status" value="1"/>
</dbReference>
<dbReference type="InterPro" id="IPR001810">
    <property type="entry name" value="F-box_dom"/>
</dbReference>
<dbReference type="Pfam" id="PF23622">
    <property type="entry name" value="LRR_At1g61320_AtMIF1"/>
    <property type="match status" value="1"/>
</dbReference>
<evidence type="ECO:0000313" key="2">
    <source>
        <dbReference type="EMBL" id="KAA8529281.1"/>
    </source>
</evidence>
<proteinExistence type="predicted"/>
<name>A0A5J5AJE0_9ASTE</name>
<reference evidence="2 3" key="1">
    <citation type="submission" date="2019-09" db="EMBL/GenBank/DDBJ databases">
        <title>A chromosome-level genome assembly of the Chinese tupelo Nyssa sinensis.</title>
        <authorList>
            <person name="Yang X."/>
            <person name="Kang M."/>
            <person name="Yang Y."/>
            <person name="Xiong H."/>
            <person name="Wang M."/>
            <person name="Zhang Z."/>
            <person name="Wang Z."/>
            <person name="Wu H."/>
            <person name="Ma T."/>
            <person name="Liu J."/>
            <person name="Xi Z."/>
        </authorList>
    </citation>
    <scope>NUCLEOTIDE SEQUENCE [LARGE SCALE GENOMIC DNA]</scope>
    <source>
        <strain evidence="2">J267</strain>
        <tissue evidence="2">Leaf</tissue>
    </source>
</reference>
<organism evidence="2 3">
    <name type="scientific">Nyssa sinensis</name>
    <dbReference type="NCBI Taxonomy" id="561372"/>
    <lineage>
        <taxon>Eukaryota</taxon>
        <taxon>Viridiplantae</taxon>
        <taxon>Streptophyta</taxon>
        <taxon>Embryophyta</taxon>
        <taxon>Tracheophyta</taxon>
        <taxon>Spermatophyta</taxon>
        <taxon>Magnoliopsida</taxon>
        <taxon>eudicotyledons</taxon>
        <taxon>Gunneridae</taxon>
        <taxon>Pentapetalae</taxon>
        <taxon>asterids</taxon>
        <taxon>Cornales</taxon>
        <taxon>Nyssaceae</taxon>
        <taxon>Nyssa</taxon>
    </lineage>
</organism>
<dbReference type="InterPro" id="IPR055357">
    <property type="entry name" value="LRR_At1g61320_AtMIF1"/>
</dbReference>
<dbReference type="Pfam" id="PF00646">
    <property type="entry name" value="F-box"/>
    <property type="match status" value="1"/>
</dbReference>
<dbReference type="PROSITE" id="PS50181">
    <property type="entry name" value="FBOX"/>
    <property type="match status" value="1"/>
</dbReference>
<gene>
    <name evidence="2" type="ORF">F0562_033920</name>
</gene>
<evidence type="ECO:0000313" key="3">
    <source>
        <dbReference type="Proteomes" id="UP000325577"/>
    </source>
</evidence>
<protein>
    <recommendedName>
        <fullName evidence="1">F-box domain-containing protein</fullName>
    </recommendedName>
</protein>
<feature type="domain" description="F-box" evidence="1">
    <location>
        <begin position="12"/>
        <end position="65"/>
    </location>
</feature>
<evidence type="ECO:0000259" key="1">
    <source>
        <dbReference type="PROSITE" id="PS50181"/>
    </source>
</evidence>
<sequence length="851" mass="97275">MRDCKMVCNASTDMISNLPRDVIERILMVMPLQDAAKISILSKKWRYNWATLPQLVFDTQFFEDVITNKPKYNEMTNIVNEVLLLHIGPIHKFILCLPECCYIEDRDVDRWILFLSRNGVRELTLDNLNQNSPRLPSYLFSCQDLTHLKLCNFTFKPPPAFQGFQYLRSLELRCVTFTTDIFETLISNSPLLESFSFIECNGIDHLNIHAPNLKYLYFFAKSVHLINTLNLAEVSIGLLDFLNGSALKMYNLNEVMSCMPRVEKLDVNNVTLKVLAAGGVPKRLATTPNFLKILGLHFINFHDVDQISCALCLIRSSLNLEELVIWNPTGVGAAMEPALNFMGKQECADCTLNKLREVFMEGVWGSKPELEFIKYILARSPILELMNIVRSEDIDANAESRMSGELMQYPRASPKAEDLTHLELCNFTFKPPAAFQGFQYLRSLELRSVTLTTNIFETLISNSPLLESFSFIECNGIDHLNIHAPNLKYLNVAVKSFRLINTLNLAEVLLGLLNFLNGSALKMYNLDEVMGCMPRVEKLDVNNFSLKVLAAGGVPKRLATTPNLLKILELYFINFHDVDQISCALCLIRSSINLRQLVITSFTIPFDSNEAVLNFMGKQDCAECTLNKLGEVRMEGVKGWKAELEFIKYILACSPKLELMNIVCNKDIDANSESRMSRELMRSSLNLEELGILAFTIPSTSNEAVLNFMGKQDCTECTLNNYENTLEHRQKQSALRHQFNKRIKLCLMGHAKRITFDVSLNQQTIQWYAPVYLCARYISEPFRDKMLLHMLFLIPGIPDVRWFGVEGDYNVDPSSPEHWEQRRTRMRYIRQHNEVELYALGISAFLLMLSS</sequence>
<keyword evidence="3" id="KW-1185">Reference proteome</keyword>
<dbReference type="PANTHER" id="PTHR34145:SF28">
    <property type="entry name" value="F-BOX DOMAIN-CONTAINING PROTEIN"/>
    <property type="match status" value="1"/>
</dbReference>
<dbReference type="Pfam" id="PF24758">
    <property type="entry name" value="LRR_At5g56370"/>
    <property type="match status" value="1"/>
</dbReference>
<dbReference type="InterPro" id="IPR053772">
    <property type="entry name" value="At1g61320/At1g61330-like"/>
</dbReference>
<dbReference type="InterPro" id="IPR036047">
    <property type="entry name" value="F-box-like_dom_sf"/>
</dbReference>
<dbReference type="SUPFAM" id="SSF52047">
    <property type="entry name" value="RNI-like"/>
    <property type="match status" value="2"/>
</dbReference>
<dbReference type="Proteomes" id="UP000325577">
    <property type="component" value="Linkage Group LG20"/>
</dbReference>
<accession>A0A5J5AJE0</accession>
<dbReference type="EMBL" id="CM018044">
    <property type="protein sequence ID" value="KAA8529281.1"/>
    <property type="molecule type" value="Genomic_DNA"/>
</dbReference>
<dbReference type="InterPro" id="IPR055411">
    <property type="entry name" value="LRR_FXL15/At3g58940/PEG3-like"/>
</dbReference>
<dbReference type="InterPro" id="IPR006566">
    <property type="entry name" value="FBD"/>
</dbReference>
<dbReference type="Gene3D" id="3.80.10.10">
    <property type="entry name" value="Ribonuclease Inhibitor"/>
    <property type="match status" value="2"/>
</dbReference>
<dbReference type="OrthoDB" id="629734at2759"/>